<keyword evidence="2" id="KW-1003">Cell membrane</keyword>
<dbReference type="Pfam" id="PF13567">
    <property type="entry name" value="DUF4131"/>
    <property type="match status" value="1"/>
</dbReference>
<feature type="transmembrane region" description="Helical" evidence="6">
    <location>
        <begin position="7"/>
        <end position="26"/>
    </location>
</feature>
<dbReference type="RefSeq" id="WP_149071801.1">
    <property type="nucleotide sequence ID" value="NZ_VTHL01000016.1"/>
</dbReference>
<dbReference type="InterPro" id="IPR052159">
    <property type="entry name" value="Competence_DNA_uptake"/>
</dbReference>
<feature type="transmembrane region" description="Helical" evidence="6">
    <location>
        <begin position="340"/>
        <end position="358"/>
    </location>
</feature>
<keyword evidence="10" id="KW-1185">Reference proteome</keyword>
<evidence type="ECO:0000259" key="8">
    <source>
        <dbReference type="Pfam" id="PF13567"/>
    </source>
</evidence>
<feature type="transmembrane region" description="Helical" evidence="6">
    <location>
        <begin position="468"/>
        <end position="488"/>
    </location>
</feature>
<dbReference type="GO" id="GO:0005886">
    <property type="term" value="C:plasma membrane"/>
    <property type="evidence" value="ECO:0007669"/>
    <property type="project" value="UniProtKB-SubCell"/>
</dbReference>
<evidence type="ECO:0000256" key="3">
    <source>
        <dbReference type="ARBA" id="ARBA00022692"/>
    </source>
</evidence>
<accession>A0A5D6UXJ6</accession>
<gene>
    <name evidence="9" type="ORF">FY528_14760</name>
</gene>
<feature type="transmembrane region" description="Helical" evidence="6">
    <location>
        <begin position="416"/>
        <end position="436"/>
    </location>
</feature>
<feature type="domain" description="ComEC/Rec2-related protein" evidence="7">
    <location>
        <begin position="239"/>
        <end position="546"/>
    </location>
</feature>
<dbReference type="PANTHER" id="PTHR30619:SF1">
    <property type="entry name" value="RECOMBINATION PROTEIN 2"/>
    <property type="match status" value="1"/>
</dbReference>
<proteinExistence type="predicted"/>
<evidence type="ECO:0000256" key="1">
    <source>
        <dbReference type="ARBA" id="ARBA00004651"/>
    </source>
</evidence>
<feature type="transmembrane region" description="Helical" evidence="6">
    <location>
        <begin position="552"/>
        <end position="571"/>
    </location>
</feature>
<dbReference type="Pfam" id="PF03772">
    <property type="entry name" value="Competence"/>
    <property type="match status" value="1"/>
</dbReference>
<keyword evidence="5 6" id="KW-0472">Membrane</keyword>
<evidence type="ECO:0000256" key="4">
    <source>
        <dbReference type="ARBA" id="ARBA00022989"/>
    </source>
</evidence>
<evidence type="ECO:0000313" key="10">
    <source>
        <dbReference type="Proteomes" id="UP000322791"/>
    </source>
</evidence>
<dbReference type="InterPro" id="IPR025405">
    <property type="entry name" value="DUF4131"/>
</dbReference>
<evidence type="ECO:0000256" key="5">
    <source>
        <dbReference type="ARBA" id="ARBA00023136"/>
    </source>
</evidence>
<organism evidence="9 10">
    <name type="scientific">Hymenobacter lutimineralis</name>
    <dbReference type="NCBI Taxonomy" id="2606448"/>
    <lineage>
        <taxon>Bacteria</taxon>
        <taxon>Pseudomonadati</taxon>
        <taxon>Bacteroidota</taxon>
        <taxon>Cytophagia</taxon>
        <taxon>Cytophagales</taxon>
        <taxon>Hymenobacteraceae</taxon>
        <taxon>Hymenobacter</taxon>
    </lineage>
</organism>
<feature type="transmembrane region" description="Helical" evidence="6">
    <location>
        <begin position="494"/>
        <end position="513"/>
    </location>
</feature>
<evidence type="ECO:0000256" key="2">
    <source>
        <dbReference type="ARBA" id="ARBA00022475"/>
    </source>
</evidence>
<reference evidence="9 10" key="1">
    <citation type="submission" date="2019-08" db="EMBL/GenBank/DDBJ databases">
        <authorList>
            <person name="Seo M.-J."/>
        </authorList>
    </citation>
    <scope>NUCLEOTIDE SEQUENCE [LARGE SCALE GENOMIC DNA]</scope>
    <source>
        <strain evidence="9 10">KIGAM108</strain>
    </source>
</reference>
<evidence type="ECO:0000313" key="9">
    <source>
        <dbReference type="EMBL" id="TYZ07618.1"/>
    </source>
</evidence>
<name>A0A5D6UXJ6_9BACT</name>
<evidence type="ECO:0000256" key="6">
    <source>
        <dbReference type="SAM" id="Phobius"/>
    </source>
</evidence>
<feature type="transmembrane region" description="Helical" evidence="6">
    <location>
        <begin position="525"/>
        <end position="546"/>
    </location>
</feature>
<feature type="transmembrane region" description="Helical" evidence="6">
    <location>
        <begin position="442"/>
        <end position="463"/>
    </location>
</feature>
<dbReference type="PANTHER" id="PTHR30619">
    <property type="entry name" value="DNA INTERNALIZATION/COMPETENCE PROTEIN COMEC/REC2"/>
    <property type="match status" value="1"/>
</dbReference>
<protein>
    <submittedName>
        <fullName evidence="9">ComEC family competence protein</fullName>
    </submittedName>
</protein>
<feature type="transmembrane region" description="Helical" evidence="6">
    <location>
        <begin position="292"/>
        <end position="311"/>
    </location>
</feature>
<keyword evidence="3 6" id="KW-0812">Transmembrane</keyword>
<evidence type="ECO:0000259" key="7">
    <source>
        <dbReference type="Pfam" id="PF03772"/>
    </source>
</evidence>
<feature type="transmembrane region" description="Helical" evidence="6">
    <location>
        <begin position="32"/>
        <end position="51"/>
    </location>
</feature>
<dbReference type="Proteomes" id="UP000322791">
    <property type="component" value="Unassembled WGS sequence"/>
</dbReference>
<comment type="subcellular location">
    <subcellularLocation>
        <location evidence="1">Cell membrane</location>
        <topology evidence="1">Multi-pass membrane protein</topology>
    </subcellularLocation>
</comment>
<feature type="domain" description="DUF4131" evidence="8">
    <location>
        <begin position="31"/>
        <end position="194"/>
    </location>
</feature>
<feature type="transmembrane region" description="Helical" evidence="6">
    <location>
        <begin position="263"/>
        <end position="285"/>
    </location>
</feature>
<comment type="caution">
    <text evidence="9">The sequence shown here is derived from an EMBL/GenBank/DDBJ whole genome shotgun (WGS) entry which is preliminary data.</text>
</comment>
<sequence length="742" mass="81958">MIQWAPYAFVRLTLALAAGILTYLYYGTSLPPLTGLVIGLSILYAGLQLWAGRKASPALLDGLGLLALGVVYLVGLALTQQATESRAPNHLLRFGNRIEFYRAVVDDYTVIRPATYASTVRVSAVRVAGKWQAAVGSIRVSIPRDSGSTVPQYGDVWLVRGAPAPSKAPLNPGEFDYRRYLQYHQVYHQQFIHPDQYLKLGVDVPSQWTALGMRAARVLDGVFRQYVHAKREYALASALVLGIKDDVDQETRQAYANTGTTHIMAVSGLQVGLLFAAVTWLLSLLPGRRGPLFRFGTAGLGLAVIWSYALLTGLSASVLRAAVMFTFIIVGRASGRQSNIFNTLALAAFALLCYNPFLLVDVGFQLSFLAVLSIVYLQPRIVARLRVREFFLDQQRPWQPKAVQKFWKASSWFGDVVWQATALSLAAQVATLPLSLHYFHQFPLSFLASNLIAVPISSAAVYVGLALLVVKGLVAVVALALPAAGAWLNWLPQAIGFVFEWMIWFFNEYIFWVGQAMPGALLKEIHLSASQTWLLFASIMALLIFFEVRHLTWLGVVCALAGVLAGSKVWAARQLADDRKLVVYSIPRRSVLGFWQGPAGDIVMADSLPLSETERTYRIVPGSIQREARRVLYFQGWPQAPVPARRLGQSTLLVWHGLRVLLIDGRLAAARQPSRADIIILRRNARVWPEQLAAAFGTAAPVVFDSSCKAWYVARQDSILRAAGFRTYDVTMRGAFIVAPRR</sequence>
<dbReference type="InterPro" id="IPR004477">
    <property type="entry name" value="ComEC_N"/>
</dbReference>
<keyword evidence="4 6" id="KW-1133">Transmembrane helix</keyword>
<dbReference type="NCBIfam" id="TIGR00360">
    <property type="entry name" value="ComEC_N-term"/>
    <property type="match status" value="1"/>
</dbReference>
<dbReference type="EMBL" id="VTHL01000016">
    <property type="protein sequence ID" value="TYZ07618.1"/>
    <property type="molecule type" value="Genomic_DNA"/>
</dbReference>
<feature type="transmembrane region" description="Helical" evidence="6">
    <location>
        <begin position="58"/>
        <end position="78"/>
    </location>
</feature>
<dbReference type="AlphaFoldDB" id="A0A5D6UXJ6"/>